<organism evidence="1">
    <name type="scientific">viral metagenome</name>
    <dbReference type="NCBI Taxonomy" id="1070528"/>
    <lineage>
        <taxon>unclassified sequences</taxon>
        <taxon>metagenomes</taxon>
        <taxon>organismal metagenomes</taxon>
    </lineage>
</organism>
<proteinExistence type="predicted"/>
<sequence length="41" mass="4500">MSVLCSGDLLITGRSSHDRSLCKMNTMTIWIIDSITRTVSG</sequence>
<evidence type="ECO:0000313" key="1">
    <source>
        <dbReference type="EMBL" id="QHS92998.1"/>
    </source>
</evidence>
<dbReference type="EMBL" id="MN739194">
    <property type="protein sequence ID" value="QHS92998.1"/>
    <property type="molecule type" value="Genomic_DNA"/>
</dbReference>
<reference evidence="1" key="1">
    <citation type="journal article" date="2020" name="Nature">
        <title>Giant virus diversity and host interactions through global metagenomics.</title>
        <authorList>
            <person name="Schulz F."/>
            <person name="Roux S."/>
            <person name="Paez-Espino D."/>
            <person name="Jungbluth S."/>
            <person name="Walsh D.A."/>
            <person name="Denef V.J."/>
            <person name="McMahon K.D."/>
            <person name="Konstantinidis K.T."/>
            <person name="Eloe-Fadrosh E.A."/>
            <person name="Kyrpides N.C."/>
            <person name="Woyke T."/>
        </authorList>
    </citation>
    <scope>NUCLEOTIDE SEQUENCE</scope>
    <source>
        <strain evidence="1">GVMAG-M-3300017651-5</strain>
    </source>
</reference>
<protein>
    <submittedName>
        <fullName evidence="1">Uncharacterized protein</fullName>
    </submittedName>
</protein>
<name>A0A6C0BNP7_9ZZZZ</name>
<accession>A0A6C0BNP7</accession>
<dbReference type="AlphaFoldDB" id="A0A6C0BNP7"/>